<dbReference type="EMBL" id="ML977152">
    <property type="protein sequence ID" value="KAF1987485.1"/>
    <property type="molecule type" value="Genomic_DNA"/>
</dbReference>
<protein>
    <submittedName>
        <fullName evidence="1">Uncharacterized protein</fullName>
    </submittedName>
</protein>
<sequence>MSRNLLWCRGREKGKGGGELGMTEADDPTKVDPAATIYPLGYIGPSTDGTCGIGYTCIGSGFGDCCRSVALPFLSITPSPFPASPTTAATTTTSTTLQTIPKNNQPHPPIQRLLLLRLRPLLLHKHPMRLGRLHPQLEPKLRTHAHNLVPTAPHNLRPDPHHAAVLRLHPLLHRQGELLGRGE</sequence>
<reference evidence="1" key="1">
    <citation type="journal article" date="2020" name="Stud. Mycol.">
        <title>101 Dothideomycetes genomes: a test case for predicting lifestyles and emergence of pathogens.</title>
        <authorList>
            <person name="Haridas S."/>
            <person name="Albert R."/>
            <person name="Binder M."/>
            <person name="Bloem J."/>
            <person name="Labutti K."/>
            <person name="Salamov A."/>
            <person name="Andreopoulos B."/>
            <person name="Baker S."/>
            <person name="Barry K."/>
            <person name="Bills G."/>
            <person name="Bluhm B."/>
            <person name="Cannon C."/>
            <person name="Castanera R."/>
            <person name="Culley D."/>
            <person name="Daum C."/>
            <person name="Ezra D."/>
            <person name="Gonzalez J."/>
            <person name="Henrissat B."/>
            <person name="Kuo A."/>
            <person name="Liang C."/>
            <person name="Lipzen A."/>
            <person name="Lutzoni F."/>
            <person name="Magnuson J."/>
            <person name="Mondo S."/>
            <person name="Nolan M."/>
            <person name="Ohm R."/>
            <person name="Pangilinan J."/>
            <person name="Park H.-J."/>
            <person name="Ramirez L."/>
            <person name="Alfaro M."/>
            <person name="Sun H."/>
            <person name="Tritt A."/>
            <person name="Yoshinaga Y."/>
            <person name="Zwiers L.-H."/>
            <person name="Turgeon B."/>
            <person name="Goodwin S."/>
            <person name="Spatafora J."/>
            <person name="Crous P."/>
            <person name="Grigoriev I."/>
        </authorList>
    </citation>
    <scope>NUCLEOTIDE SEQUENCE</scope>
    <source>
        <strain evidence="1">CBS 113979</strain>
    </source>
</reference>
<keyword evidence="2" id="KW-1185">Reference proteome</keyword>
<gene>
    <name evidence="1" type="ORF">K402DRAFT_50036</name>
</gene>
<accession>A0A6G1H2T7</accession>
<dbReference type="OrthoDB" id="1193027at2759"/>
<evidence type="ECO:0000313" key="1">
    <source>
        <dbReference type="EMBL" id="KAF1987485.1"/>
    </source>
</evidence>
<dbReference type="Proteomes" id="UP000800041">
    <property type="component" value="Unassembled WGS sequence"/>
</dbReference>
<proteinExistence type="predicted"/>
<evidence type="ECO:0000313" key="2">
    <source>
        <dbReference type="Proteomes" id="UP000800041"/>
    </source>
</evidence>
<name>A0A6G1H2T7_9PEZI</name>
<organism evidence="1 2">
    <name type="scientific">Aulographum hederae CBS 113979</name>
    <dbReference type="NCBI Taxonomy" id="1176131"/>
    <lineage>
        <taxon>Eukaryota</taxon>
        <taxon>Fungi</taxon>
        <taxon>Dikarya</taxon>
        <taxon>Ascomycota</taxon>
        <taxon>Pezizomycotina</taxon>
        <taxon>Dothideomycetes</taxon>
        <taxon>Pleosporomycetidae</taxon>
        <taxon>Aulographales</taxon>
        <taxon>Aulographaceae</taxon>
    </lineage>
</organism>
<dbReference type="AlphaFoldDB" id="A0A6G1H2T7"/>